<name>A0A2M8LGN8_9BACT</name>
<keyword evidence="1" id="KW-0808">Transferase</keyword>
<dbReference type="InterPro" id="IPR011009">
    <property type="entry name" value="Kinase-like_dom_sf"/>
</dbReference>
<dbReference type="PANTHER" id="PTHR43289">
    <property type="entry name" value="MITOGEN-ACTIVATED PROTEIN KINASE KINASE KINASE 20-RELATED"/>
    <property type="match status" value="1"/>
</dbReference>
<dbReference type="SMART" id="SM00220">
    <property type="entry name" value="S_TKc"/>
    <property type="match status" value="1"/>
</dbReference>
<dbReference type="AlphaFoldDB" id="A0A2M8LGN8"/>
<dbReference type="EMBL" id="PFEU01000018">
    <property type="protein sequence ID" value="PJE76566.1"/>
    <property type="molecule type" value="Genomic_DNA"/>
</dbReference>
<dbReference type="SUPFAM" id="SSF56112">
    <property type="entry name" value="Protein kinase-like (PK-like)"/>
    <property type="match status" value="1"/>
</dbReference>
<keyword evidence="4" id="KW-0067">ATP-binding</keyword>
<feature type="domain" description="Protein kinase" evidence="5">
    <location>
        <begin position="1"/>
        <end position="289"/>
    </location>
</feature>
<dbReference type="Pfam" id="PF00069">
    <property type="entry name" value="Pkinase"/>
    <property type="match status" value="1"/>
</dbReference>
<keyword evidence="3" id="KW-0418">Kinase</keyword>
<evidence type="ECO:0000259" key="5">
    <source>
        <dbReference type="PROSITE" id="PS50011"/>
    </source>
</evidence>
<dbReference type="Proteomes" id="UP000231436">
    <property type="component" value="Unassembled WGS sequence"/>
</dbReference>
<proteinExistence type="predicted"/>
<accession>A0A2M8LGN8</accession>
<comment type="caution">
    <text evidence="6">The sequence shown here is derived from an EMBL/GenBank/DDBJ whole genome shotgun (WGS) entry which is preliminary data.</text>
</comment>
<organism evidence="6 7">
    <name type="scientific">Candidatus Uhrbacteria bacterium CG10_big_fil_rev_8_21_14_0_10_48_16</name>
    <dbReference type="NCBI Taxonomy" id="1975038"/>
    <lineage>
        <taxon>Bacteria</taxon>
        <taxon>Candidatus Uhriibacteriota</taxon>
    </lineage>
</organism>
<evidence type="ECO:0000256" key="2">
    <source>
        <dbReference type="ARBA" id="ARBA00022741"/>
    </source>
</evidence>
<evidence type="ECO:0000256" key="1">
    <source>
        <dbReference type="ARBA" id="ARBA00022679"/>
    </source>
</evidence>
<reference evidence="7" key="1">
    <citation type="submission" date="2017-09" db="EMBL/GenBank/DDBJ databases">
        <title>Depth-based differentiation of microbial function through sediment-hosted aquifers and enrichment of novel symbionts in the deep terrestrial subsurface.</title>
        <authorList>
            <person name="Probst A.J."/>
            <person name="Ladd B."/>
            <person name="Jarett J.K."/>
            <person name="Geller-Mcgrath D.E."/>
            <person name="Sieber C.M.K."/>
            <person name="Emerson J.B."/>
            <person name="Anantharaman K."/>
            <person name="Thomas B.C."/>
            <person name="Malmstrom R."/>
            <person name="Stieglmeier M."/>
            <person name="Klingl A."/>
            <person name="Woyke T."/>
            <person name="Ryan C.M."/>
            <person name="Banfield J.F."/>
        </authorList>
    </citation>
    <scope>NUCLEOTIDE SEQUENCE [LARGE SCALE GENOMIC DNA]</scope>
</reference>
<dbReference type="GO" id="GO:0005524">
    <property type="term" value="F:ATP binding"/>
    <property type="evidence" value="ECO:0007669"/>
    <property type="project" value="UniProtKB-KW"/>
</dbReference>
<keyword evidence="2" id="KW-0547">Nucleotide-binding</keyword>
<dbReference type="InterPro" id="IPR000719">
    <property type="entry name" value="Prot_kinase_dom"/>
</dbReference>
<dbReference type="Gene3D" id="1.10.510.10">
    <property type="entry name" value="Transferase(Phosphotransferase) domain 1"/>
    <property type="match status" value="1"/>
</dbReference>
<gene>
    <name evidence="6" type="ORF">COV05_04325</name>
</gene>
<protein>
    <recommendedName>
        <fullName evidence="5">Protein kinase domain-containing protein</fullName>
    </recommendedName>
</protein>
<dbReference type="GO" id="GO:0004674">
    <property type="term" value="F:protein serine/threonine kinase activity"/>
    <property type="evidence" value="ECO:0007669"/>
    <property type="project" value="TreeGrafter"/>
</dbReference>
<sequence>MFEAEEEFFVLTKHGRVEARLLHDRPRSRIWILPDGQYVKTVKHSQSVIKDPTSDPDLAGWLARSRRSWFYLKRHAHPGLLVVGDRVYDSFGDEGYLCQGLQVFALKHPDHPARKSLRAFLQCAIQLSRAVGVMHEAGFVHGDITPGNVCFHNGLPVLIDYEMTVKVGQIVGPHPGDKHHRAISCTPECCSPEHVYRRQVQPSSDIFCIGLTLLSWLSERFGVGETYWHQNKEQSMGLCARAEYPHWEVVKTRLDQPLVIDVLARAIQHAPHERYVNGNHFADALEALFQVLSPQELDHPLDAPLESVSPSAEYDNLTIFLELTP</sequence>
<evidence type="ECO:0000256" key="3">
    <source>
        <dbReference type="ARBA" id="ARBA00022777"/>
    </source>
</evidence>
<evidence type="ECO:0000313" key="7">
    <source>
        <dbReference type="Proteomes" id="UP000231436"/>
    </source>
</evidence>
<evidence type="ECO:0000313" key="6">
    <source>
        <dbReference type="EMBL" id="PJE76566.1"/>
    </source>
</evidence>
<evidence type="ECO:0000256" key="4">
    <source>
        <dbReference type="ARBA" id="ARBA00022840"/>
    </source>
</evidence>
<dbReference type="PROSITE" id="PS50011">
    <property type="entry name" value="PROTEIN_KINASE_DOM"/>
    <property type="match status" value="1"/>
</dbReference>
<dbReference type="PANTHER" id="PTHR43289:SF6">
    <property type="entry name" value="SERINE_THREONINE-PROTEIN KINASE NEKL-3"/>
    <property type="match status" value="1"/>
</dbReference>